<dbReference type="SUPFAM" id="SSF55874">
    <property type="entry name" value="ATPase domain of HSP90 chaperone/DNA topoisomerase II/histidine kinase"/>
    <property type="match status" value="1"/>
</dbReference>
<feature type="coiled-coil region" evidence="18">
    <location>
        <begin position="836"/>
        <end position="863"/>
    </location>
</feature>
<evidence type="ECO:0000256" key="13">
    <source>
        <dbReference type="ARBA" id="ARBA00023136"/>
    </source>
</evidence>
<feature type="transmembrane region" description="Helical" evidence="19">
    <location>
        <begin position="6"/>
        <end position="26"/>
    </location>
</feature>
<comment type="subcellular location">
    <subcellularLocation>
        <location evidence="2">Cell membrane</location>
        <topology evidence="2">Multi-pass membrane protein</topology>
    </subcellularLocation>
</comment>
<dbReference type="PROSITE" id="PS50112">
    <property type="entry name" value="PAS"/>
    <property type="match status" value="1"/>
</dbReference>
<dbReference type="Gene3D" id="1.20.120.160">
    <property type="entry name" value="HPT domain"/>
    <property type="match status" value="1"/>
</dbReference>
<dbReference type="Pfam" id="PF01627">
    <property type="entry name" value="Hpt"/>
    <property type="match status" value="1"/>
</dbReference>
<dbReference type="EC" id="2.7.13.3" evidence="3"/>
<evidence type="ECO:0000256" key="16">
    <source>
        <dbReference type="PROSITE-ProRule" id="PRU00110"/>
    </source>
</evidence>
<keyword evidence="10" id="KW-0067">ATP-binding</keyword>
<comment type="subunit">
    <text evidence="14">At low DSF concentrations, interacts with RpfF.</text>
</comment>
<dbReference type="SMART" id="SM00448">
    <property type="entry name" value="REC"/>
    <property type="match status" value="2"/>
</dbReference>
<reference evidence="25 26" key="1">
    <citation type="submission" date="2015-08" db="EMBL/GenBank/DDBJ databases">
        <title>Genome sequencing and assembly of the deep-sea bacterium Idiomarina zobellii.</title>
        <authorList>
            <person name="Mithoefer S.D."/>
            <person name="Rheaume B.A."/>
            <person name="MacLea K.S."/>
        </authorList>
    </citation>
    <scope>NUCLEOTIDE SEQUENCE [LARGE SCALE GENOMIC DNA]</scope>
    <source>
        <strain evidence="25 26">KMM 231</strain>
    </source>
</reference>
<proteinExistence type="predicted"/>
<evidence type="ECO:0000313" key="25">
    <source>
        <dbReference type="EMBL" id="KPD25030.1"/>
    </source>
</evidence>
<evidence type="ECO:0000256" key="2">
    <source>
        <dbReference type="ARBA" id="ARBA00004651"/>
    </source>
</evidence>
<dbReference type="PANTHER" id="PTHR45339:SF1">
    <property type="entry name" value="HYBRID SIGNAL TRANSDUCTION HISTIDINE KINASE J"/>
    <property type="match status" value="1"/>
</dbReference>
<dbReference type="SMART" id="SM00387">
    <property type="entry name" value="HATPase_c"/>
    <property type="match status" value="1"/>
</dbReference>
<evidence type="ECO:0000256" key="11">
    <source>
        <dbReference type="ARBA" id="ARBA00022989"/>
    </source>
</evidence>
<dbReference type="InterPro" id="IPR011006">
    <property type="entry name" value="CheY-like_superfamily"/>
</dbReference>
<evidence type="ECO:0000256" key="12">
    <source>
        <dbReference type="ARBA" id="ARBA00023012"/>
    </source>
</evidence>
<dbReference type="FunFam" id="1.10.287.130:FF:000002">
    <property type="entry name" value="Two-component osmosensing histidine kinase"/>
    <property type="match status" value="1"/>
</dbReference>
<dbReference type="Gene3D" id="1.10.287.130">
    <property type="match status" value="1"/>
</dbReference>
<dbReference type="Pfam" id="PF00512">
    <property type="entry name" value="HisKA"/>
    <property type="match status" value="1"/>
</dbReference>
<dbReference type="PROSITE" id="PS50894">
    <property type="entry name" value="HPT"/>
    <property type="match status" value="1"/>
</dbReference>
<dbReference type="InterPro" id="IPR008207">
    <property type="entry name" value="Sig_transdc_His_kin_Hpt_dom"/>
</dbReference>
<evidence type="ECO:0000259" key="22">
    <source>
        <dbReference type="PROSITE" id="PS50112"/>
    </source>
</evidence>
<dbReference type="PROSITE" id="PS50113">
    <property type="entry name" value="PAC"/>
    <property type="match status" value="1"/>
</dbReference>
<feature type="domain" description="Response regulatory" evidence="21">
    <location>
        <begin position="455"/>
        <end position="577"/>
    </location>
</feature>
<dbReference type="InterPro" id="IPR000014">
    <property type="entry name" value="PAS"/>
</dbReference>
<dbReference type="SUPFAM" id="SSF52172">
    <property type="entry name" value="CheY-like"/>
    <property type="match status" value="2"/>
</dbReference>
<dbReference type="Gene3D" id="3.40.50.2300">
    <property type="match status" value="2"/>
</dbReference>
<organism evidence="25 26">
    <name type="scientific">Idiomarina zobellii</name>
    <dbReference type="NCBI Taxonomy" id="86103"/>
    <lineage>
        <taxon>Bacteria</taxon>
        <taxon>Pseudomonadati</taxon>
        <taxon>Pseudomonadota</taxon>
        <taxon>Gammaproteobacteria</taxon>
        <taxon>Alteromonadales</taxon>
        <taxon>Idiomarinaceae</taxon>
        <taxon>Idiomarina</taxon>
    </lineage>
</organism>
<keyword evidence="6" id="KW-0808">Transferase</keyword>
<comment type="caution">
    <text evidence="25">The sequence shown here is derived from an EMBL/GenBank/DDBJ whole genome shotgun (WGS) entry which is preliminary data.</text>
</comment>
<evidence type="ECO:0000256" key="10">
    <source>
        <dbReference type="ARBA" id="ARBA00022840"/>
    </source>
</evidence>
<dbReference type="PRINTS" id="PR00344">
    <property type="entry name" value="BCTRLSENSOR"/>
</dbReference>
<feature type="domain" description="Histidine kinase" evidence="20">
    <location>
        <begin position="214"/>
        <end position="435"/>
    </location>
</feature>
<evidence type="ECO:0000256" key="6">
    <source>
        <dbReference type="ARBA" id="ARBA00022679"/>
    </source>
</evidence>
<evidence type="ECO:0000256" key="14">
    <source>
        <dbReference type="ARBA" id="ARBA00064003"/>
    </source>
</evidence>
<keyword evidence="4" id="KW-1003">Cell membrane</keyword>
<keyword evidence="8" id="KW-0547">Nucleotide-binding</keyword>
<keyword evidence="13 19" id="KW-0472">Membrane</keyword>
<dbReference type="GO" id="GO:0005886">
    <property type="term" value="C:plasma membrane"/>
    <property type="evidence" value="ECO:0007669"/>
    <property type="project" value="UniProtKB-SubCell"/>
</dbReference>
<dbReference type="NCBIfam" id="TIGR00229">
    <property type="entry name" value="sensory_box"/>
    <property type="match status" value="1"/>
</dbReference>
<keyword evidence="26" id="KW-1185">Reference proteome</keyword>
<keyword evidence="11 19" id="KW-1133">Transmembrane helix</keyword>
<feature type="domain" description="HPt" evidence="24">
    <location>
        <begin position="767"/>
        <end position="867"/>
    </location>
</feature>
<dbReference type="CDD" id="cd00082">
    <property type="entry name" value="HisKA"/>
    <property type="match status" value="1"/>
</dbReference>
<evidence type="ECO:0000256" key="5">
    <source>
        <dbReference type="ARBA" id="ARBA00022553"/>
    </source>
</evidence>
<evidence type="ECO:0000259" key="20">
    <source>
        <dbReference type="PROSITE" id="PS50109"/>
    </source>
</evidence>
<keyword evidence="18" id="KW-0175">Coiled coil</keyword>
<evidence type="ECO:0000259" key="24">
    <source>
        <dbReference type="PROSITE" id="PS50894"/>
    </source>
</evidence>
<dbReference type="InterPro" id="IPR004358">
    <property type="entry name" value="Sig_transdc_His_kin-like_C"/>
</dbReference>
<feature type="domain" description="Response regulatory" evidence="21">
    <location>
        <begin position="602"/>
        <end position="718"/>
    </location>
</feature>
<dbReference type="RefSeq" id="WP_053952507.1">
    <property type="nucleotide sequence ID" value="NZ_FNCB01000001.1"/>
</dbReference>
<dbReference type="InterPro" id="IPR036641">
    <property type="entry name" value="HPT_dom_sf"/>
</dbReference>
<evidence type="ECO:0000256" key="15">
    <source>
        <dbReference type="ARBA" id="ARBA00068150"/>
    </source>
</evidence>
<dbReference type="InterPro" id="IPR001789">
    <property type="entry name" value="Sig_transdc_resp-reg_receiver"/>
</dbReference>
<dbReference type="CDD" id="cd17546">
    <property type="entry name" value="REC_hyHK_CKI1_RcsC-like"/>
    <property type="match status" value="2"/>
</dbReference>
<evidence type="ECO:0000256" key="9">
    <source>
        <dbReference type="ARBA" id="ARBA00022777"/>
    </source>
</evidence>
<dbReference type="InterPro" id="IPR036097">
    <property type="entry name" value="HisK_dim/P_sf"/>
</dbReference>
<feature type="domain" description="PAC" evidence="23">
    <location>
        <begin position="145"/>
        <end position="196"/>
    </location>
</feature>
<dbReference type="InterPro" id="IPR003661">
    <property type="entry name" value="HisK_dim/P_dom"/>
</dbReference>
<dbReference type="Gene3D" id="3.30.565.10">
    <property type="entry name" value="Histidine kinase-like ATPase, C-terminal domain"/>
    <property type="match status" value="1"/>
</dbReference>
<dbReference type="CDD" id="cd00130">
    <property type="entry name" value="PAS"/>
    <property type="match status" value="1"/>
</dbReference>
<evidence type="ECO:0000256" key="19">
    <source>
        <dbReference type="SAM" id="Phobius"/>
    </source>
</evidence>
<protein>
    <recommendedName>
        <fullName evidence="15">Sensory/regulatory protein RpfC</fullName>
        <ecNumber evidence="3">2.7.13.3</ecNumber>
    </recommendedName>
</protein>
<dbReference type="AlphaFoldDB" id="A0A837NHU5"/>
<dbReference type="SUPFAM" id="SSF47384">
    <property type="entry name" value="Homodimeric domain of signal transducing histidine kinase"/>
    <property type="match status" value="1"/>
</dbReference>
<dbReference type="InterPro" id="IPR036890">
    <property type="entry name" value="HATPase_C_sf"/>
</dbReference>
<dbReference type="Proteomes" id="UP000053030">
    <property type="component" value="Unassembled WGS sequence"/>
</dbReference>
<dbReference type="InterPro" id="IPR013656">
    <property type="entry name" value="PAS_4"/>
</dbReference>
<comment type="catalytic activity">
    <reaction evidence="1">
        <text>ATP + protein L-histidine = ADP + protein N-phospho-L-histidine.</text>
        <dbReference type="EC" id="2.7.13.3"/>
    </reaction>
</comment>
<evidence type="ECO:0000256" key="4">
    <source>
        <dbReference type="ARBA" id="ARBA00022475"/>
    </source>
</evidence>
<evidence type="ECO:0000256" key="18">
    <source>
        <dbReference type="SAM" id="Coils"/>
    </source>
</evidence>
<evidence type="ECO:0000259" key="21">
    <source>
        <dbReference type="PROSITE" id="PS50110"/>
    </source>
</evidence>
<evidence type="ECO:0000256" key="1">
    <source>
        <dbReference type="ARBA" id="ARBA00000085"/>
    </source>
</evidence>
<dbReference type="SMART" id="SM00388">
    <property type="entry name" value="HisKA"/>
    <property type="match status" value="1"/>
</dbReference>
<evidence type="ECO:0000256" key="7">
    <source>
        <dbReference type="ARBA" id="ARBA00022692"/>
    </source>
</evidence>
<keyword evidence="7 19" id="KW-0812">Transmembrane</keyword>
<dbReference type="GO" id="GO:0000155">
    <property type="term" value="F:phosphorelay sensor kinase activity"/>
    <property type="evidence" value="ECO:0007669"/>
    <property type="project" value="InterPro"/>
</dbReference>
<evidence type="ECO:0000256" key="3">
    <source>
        <dbReference type="ARBA" id="ARBA00012438"/>
    </source>
</evidence>
<feature type="coiled-coil region" evidence="18">
    <location>
        <begin position="184"/>
        <end position="214"/>
    </location>
</feature>
<name>A0A837NHU5_9GAMM</name>
<dbReference type="FunFam" id="3.30.565.10:FF:000010">
    <property type="entry name" value="Sensor histidine kinase RcsC"/>
    <property type="match status" value="1"/>
</dbReference>
<dbReference type="Pfam" id="PF00072">
    <property type="entry name" value="Response_reg"/>
    <property type="match status" value="2"/>
</dbReference>
<dbReference type="InterPro" id="IPR035965">
    <property type="entry name" value="PAS-like_dom_sf"/>
</dbReference>
<evidence type="ECO:0000313" key="26">
    <source>
        <dbReference type="Proteomes" id="UP000053030"/>
    </source>
</evidence>
<dbReference type="InterPro" id="IPR000700">
    <property type="entry name" value="PAS-assoc_C"/>
</dbReference>
<dbReference type="GO" id="GO:0005524">
    <property type="term" value="F:ATP binding"/>
    <property type="evidence" value="ECO:0007669"/>
    <property type="project" value="UniProtKB-KW"/>
</dbReference>
<evidence type="ECO:0000256" key="17">
    <source>
        <dbReference type="PROSITE-ProRule" id="PRU00169"/>
    </source>
</evidence>
<dbReference type="EMBL" id="LHSG01000001">
    <property type="protein sequence ID" value="KPD25030.1"/>
    <property type="molecule type" value="Genomic_DNA"/>
</dbReference>
<evidence type="ECO:0000259" key="23">
    <source>
        <dbReference type="PROSITE" id="PS50113"/>
    </source>
</evidence>
<dbReference type="InterPro" id="IPR005467">
    <property type="entry name" value="His_kinase_dom"/>
</dbReference>
<dbReference type="Gene3D" id="3.30.450.20">
    <property type="entry name" value="PAS domain"/>
    <property type="match status" value="1"/>
</dbReference>
<dbReference type="Pfam" id="PF08448">
    <property type="entry name" value="PAS_4"/>
    <property type="match status" value="1"/>
</dbReference>
<dbReference type="SUPFAM" id="SSF55785">
    <property type="entry name" value="PYP-like sensor domain (PAS domain)"/>
    <property type="match status" value="1"/>
</dbReference>
<keyword evidence="5 17" id="KW-0597">Phosphoprotein</keyword>
<gene>
    <name evidence="25" type="ORF">AFK76_01320</name>
</gene>
<dbReference type="CDD" id="cd16922">
    <property type="entry name" value="HATPase_EvgS-ArcB-TorS-like"/>
    <property type="match status" value="1"/>
</dbReference>
<feature type="modified residue" description="4-aspartylphosphate" evidence="17">
    <location>
        <position position="509"/>
    </location>
</feature>
<keyword evidence="12" id="KW-0902">Two-component regulatory system</keyword>
<dbReference type="OrthoDB" id="9810730at2"/>
<dbReference type="PROSITE" id="PS50109">
    <property type="entry name" value="HIS_KIN"/>
    <property type="match status" value="1"/>
</dbReference>
<feature type="modified residue" description="4-aspartylphosphate" evidence="17">
    <location>
        <position position="651"/>
    </location>
</feature>
<dbReference type="PROSITE" id="PS50110">
    <property type="entry name" value="RESPONSE_REGULATORY"/>
    <property type="match status" value="2"/>
</dbReference>
<sequence>MSSFWTFLQLIFVVLQVSSLVLYALLPSPWSDTVLVAMITFSLIIGIAIWWWSRRNALTAPFRQPFLSSDSMQLFEQVFNDLPTRVYWRDSELNLLGGNEAFAKDLGLNPEEVTGKSDNDIPVLANNLILREKDQTTFATQKPSTNDELELSLAQGSRWVEHSSVPLHDDDGNIIGILGSYYDISGIKSVAEEMEKAKETAENANRSKGEFLANMSHEIRTPINAIVGMANLCLKTELNQKQKRYIKVIDSSSQALLGVINDILDFSKIDAGKLTVEEIPFDLQDVLTSLADMFAYRAYDKDLEFIINLPANIPTKLIGDPLRLNQVLVNLISNAIKFTEDGEINVAVNLLDSSDEDVLLRISVTDTGIGMDEEQRANLFKEFTQADTSTTRKYGGTGLGLAISRRLILLMGGDIGVTSAVEQGSTFYIEIKLPVQREQDNTHHEYLLKHLTGKRILAVDDNLSTREMLYEMLRSYQVDVKVCRTAEQALKVFDESVHEGNPYELLLVDWRLPGMDGLTLCEKITQTYEADVRPKLTLATGYYAEELSEKAKRAGVNDILSKPFTASTLGRSLTSTLLHRDIDEDMSSESTEGVPDNLTGAPVLVVEDNEINQQVAREILSSHKFQVDIAENGQLAVDAVREKKYAIVLMDIQMPVMDGLKAAQHIRTEFTYQQLPILAMTANAMSGDKERSLAAGMQGHIPKPIDEKVLLKAIANWAVPGDYSADDTNNYVDSAEQQPEPAQKAPIKIPQVKGIDFESALGRLQYNVELYLKLVEQLYESYQGSATKVSDFITRGQHDSAKRYFHSLKGAAANLGFTQLRNKAADLEAFMAEGEIDKVADQITELEKRLRFAHQAAQDLETIQQHQS</sequence>
<dbReference type="PANTHER" id="PTHR45339">
    <property type="entry name" value="HYBRID SIGNAL TRANSDUCTION HISTIDINE KINASE J"/>
    <property type="match status" value="1"/>
</dbReference>
<accession>A0A837NHU5</accession>
<keyword evidence="9 25" id="KW-0418">Kinase</keyword>
<feature type="modified residue" description="Phosphohistidine" evidence="16">
    <location>
        <position position="806"/>
    </location>
</feature>
<dbReference type="SUPFAM" id="SSF47226">
    <property type="entry name" value="Histidine-containing phosphotransfer domain, HPT domain"/>
    <property type="match status" value="1"/>
</dbReference>
<dbReference type="InterPro" id="IPR003594">
    <property type="entry name" value="HATPase_dom"/>
</dbReference>
<dbReference type="Pfam" id="PF02518">
    <property type="entry name" value="HATPase_c"/>
    <property type="match status" value="1"/>
</dbReference>
<feature type="transmembrane region" description="Helical" evidence="19">
    <location>
        <begin position="33"/>
        <end position="53"/>
    </location>
</feature>
<feature type="domain" description="PAS" evidence="22">
    <location>
        <begin position="71"/>
        <end position="117"/>
    </location>
</feature>
<evidence type="ECO:0000256" key="8">
    <source>
        <dbReference type="ARBA" id="ARBA00022741"/>
    </source>
</evidence>